<dbReference type="InterPro" id="IPR039422">
    <property type="entry name" value="MarR/SlyA-like"/>
</dbReference>
<gene>
    <name evidence="5" type="ORF">D5H75_16120</name>
</gene>
<dbReference type="Gene3D" id="1.10.10.10">
    <property type="entry name" value="Winged helix-like DNA-binding domain superfamily/Winged helix DNA-binding domain"/>
    <property type="match status" value="1"/>
</dbReference>
<dbReference type="InterPro" id="IPR000835">
    <property type="entry name" value="HTH_MarR-typ"/>
</dbReference>
<dbReference type="SMART" id="SM00347">
    <property type="entry name" value="HTH_MARR"/>
    <property type="match status" value="1"/>
</dbReference>
<dbReference type="PANTHER" id="PTHR33164:SF64">
    <property type="entry name" value="TRANSCRIPTIONAL REGULATOR SLYA"/>
    <property type="match status" value="1"/>
</dbReference>
<dbReference type="OrthoDB" id="4462574at2"/>
<comment type="caution">
    <text evidence="5">The sequence shown here is derived from an EMBL/GenBank/DDBJ whole genome shotgun (WGS) entry which is preliminary data.</text>
</comment>
<sequence>MPPPIGLDLSQTAKSVSRAFDRALAEAGGSLPVWLIMISLKTRSLGTQRELAEAIGIQGATLTHHLNSMESGGLITRRRDPANRRVHVVELTEPGELLFRRLADAAVAFDSRLRRGLAPGDLEALHALLARLRENVADDAPILNE</sequence>
<evidence type="ECO:0000256" key="3">
    <source>
        <dbReference type="ARBA" id="ARBA00023163"/>
    </source>
</evidence>
<dbReference type="Pfam" id="PF01047">
    <property type="entry name" value="MarR"/>
    <property type="match status" value="1"/>
</dbReference>
<dbReference type="AlphaFoldDB" id="A0A3A4B3K8"/>
<dbReference type="RefSeq" id="WP_119927287.1">
    <property type="nucleotide sequence ID" value="NZ_QZEY01000005.1"/>
</dbReference>
<evidence type="ECO:0000259" key="4">
    <source>
        <dbReference type="PROSITE" id="PS50995"/>
    </source>
</evidence>
<dbReference type="InterPro" id="IPR036390">
    <property type="entry name" value="WH_DNA-bd_sf"/>
</dbReference>
<dbReference type="InterPro" id="IPR036388">
    <property type="entry name" value="WH-like_DNA-bd_sf"/>
</dbReference>
<dbReference type="InterPro" id="IPR011991">
    <property type="entry name" value="ArsR-like_HTH"/>
</dbReference>
<dbReference type="PRINTS" id="PR00598">
    <property type="entry name" value="HTHMARR"/>
</dbReference>
<reference evidence="5 6" key="1">
    <citation type="submission" date="2018-09" db="EMBL/GenBank/DDBJ databases">
        <title>YIM 75507 draft genome.</title>
        <authorList>
            <person name="Tang S."/>
            <person name="Feng Y."/>
        </authorList>
    </citation>
    <scope>NUCLEOTIDE SEQUENCE [LARGE SCALE GENOMIC DNA]</scope>
    <source>
        <strain evidence="5 6">YIM 75507</strain>
    </source>
</reference>
<keyword evidence="3" id="KW-0804">Transcription</keyword>
<dbReference type="Proteomes" id="UP000265768">
    <property type="component" value="Unassembled WGS sequence"/>
</dbReference>
<keyword evidence="6" id="KW-1185">Reference proteome</keyword>
<evidence type="ECO:0000256" key="1">
    <source>
        <dbReference type="ARBA" id="ARBA00023015"/>
    </source>
</evidence>
<dbReference type="PANTHER" id="PTHR33164">
    <property type="entry name" value="TRANSCRIPTIONAL REGULATOR, MARR FAMILY"/>
    <property type="match status" value="1"/>
</dbReference>
<dbReference type="CDD" id="cd00090">
    <property type="entry name" value="HTH_ARSR"/>
    <property type="match status" value="1"/>
</dbReference>
<protein>
    <submittedName>
        <fullName evidence="5">MarR family transcriptional regulator</fullName>
    </submittedName>
</protein>
<keyword evidence="1" id="KW-0805">Transcription regulation</keyword>
<evidence type="ECO:0000256" key="2">
    <source>
        <dbReference type="ARBA" id="ARBA00023125"/>
    </source>
</evidence>
<dbReference type="GO" id="GO:0003700">
    <property type="term" value="F:DNA-binding transcription factor activity"/>
    <property type="evidence" value="ECO:0007669"/>
    <property type="project" value="InterPro"/>
</dbReference>
<feature type="domain" description="HTH marR-type" evidence="4">
    <location>
        <begin position="2"/>
        <end position="134"/>
    </location>
</feature>
<accession>A0A3A4B3K8</accession>
<dbReference type="EMBL" id="QZEY01000005">
    <property type="protein sequence ID" value="RJL31970.1"/>
    <property type="molecule type" value="Genomic_DNA"/>
</dbReference>
<name>A0A3A4B3K8_9ACTN</name>
<evidence type="ECO:0000313" key="6">
    <source>
        <dbReference type="Proteomes" id="UP000265768"/>
    </source>
</evidence>
<proteinExistence type="predicted"/>
<evidence type="ECO:0000313" key="5">
    <source>
        <dbReference type="EMBL" id="RJL31970.1"/>
    </source>
</evidence>
<dbReference type="SUPFAM" id="SSF46785">
    <property type="entry name" value="Winged helix' DNA-binding domain"/>
    <property type="match status" value="1"/>
</dbReference>
<dbReference type="PROSITE" id="PS50995">
    <property type="entry name" value="HTH_MARR_2"/>
    <property type="match status" value="1"/>
</dbReference>
<dbReference type="GO" id="GO:0003677">
    <property type="term" value="F:DNA binding"/>
    <property type="evidence" value="ECO:0007669"/>
    <property type="project" value="UniProtKB-KW"/>
</dbReference>
<dbReference type="GO" id="GO:0006950">
    <property type="term" value="P:response to stress"/>
    <property type="evidence" value="ECO:0007669"/>
    <property type="project" value="TreeGrafter"/>
</dbReference>
<keyword evidence="2" id="KW-0238">DNA-binding</keyword>
<organism evidence="5 6">
    <name type="scientific">Bailinhaonella thermotolerans</name>
    <dbReference type="NCBI Taxonomy" id="1070861"/>
    <lineage>
        <taxon>Bacteria</taxon>
        <taxon>Bacillati</taxon>
        <taxon>Actinomycetota</taxon>
        <taxon>Actinomycetes</taxon>
        <taxon>Streptosporangiales</taxon>
        <taxon>Streptosporangiaceae</taxon>
        <taxon>Bailinhaonella</taxon>
    </lineage>
</organism>